<reference evidence="2 3" key="1">
    <citation type="submission" date="2015-01" db="EMBL/GenBank/DDBJ databases">
        <title>Evolution of Trichinella species and genotypes.</title>
        <authorList>
            <person name="Korhonen P.K."/>
            <person name="Edoardo P."/>
            <person name="Giuseppe L.R."/>
            <person name="Gasser R.B."/>
        </authorList>
    </citation>
    <scope>NUCLEOTIDE SEQUENCE [LARGE SCALE GENOMIC DNA]</scope>
    <source>
        <strain evidence="2">ISS37</strain>
    </source>
</reference>
<accession>A0A0V0RDY7</accession>
<evidence type="ECO:0000313" key="2">
    <source>
        <dbReference type="EMBL" id="KRX12671.1"/>
    </source>
</evidence>
<evidence type="ECO:0008006" key="4">
    <source>
        <dbReference type="Google" id="ProtNLM"/>
    </source>
</evidence>
<sequence>MDPRASFALLGSKRVARSRLAYDMPLWAAFPSACDRSVFLSTRASLAALLSDSWIQASSLPPPAASGLLQSGAVPFQPALRLRARFSPIDSSRSADRNRGFATSPPHSPRSVNAGVPRRRRSSSPSVLPVLGGSSPLAATVTSV</sequence>
<dbReference type="Proteomes" id="UP000054630">
    <property type="component" value="Unassembled WGS sequence"/>
</dbReference>
<dbReference type="EMBL" id="JYDL01000297">
    <property type="protein sequence ID" value="KRX12671.1"/>
    <property type="molecule type" value="Genomic_DNA"/>
</dbReference>
<name>A0A0V0RDY7_9BILA</name>
<proteinExistence type="predicted"/>
<evidence type="ECO:0000313" key="3">
    <source>
        <dbReference type="Proteomes" id="UP000054630"/>
    </source>
</evidence>
<dbReference type="OrthoDB" id="10363582at2759"/>
<organism evidence="2 3">
    <name type="scientific">Trichinella nelsoni</name>
    <dbReference type="NCBI Taxonomy" id="6336"/>
    <lineage>
        <taxon>Eukaryota</taxon>
        <taxon>Metazoa</taxon>
        <taxon>Ecdysozoa</taxon>
        <taxon>Nematoda</taxon>
        <taxon>Enoplea</taxon>
        <taxon>Dorylaimia</taxon>
        <taxon>Trichinellida</taxon>
        <taxon>Trichinellidae</taxon>
        <taxon>Trichinella</taxon>
    </lineage>
</organism>
<dbReference type="AlphaFoldDB" id="A0A0V0RDY7"/>
<comment type="caution">
    <text evidence="2">The sequence shown here is derived from an EMBL/GenBank/DDBJ whole genome shotgun (WGS) entry which is preliminary data.</text>
</comment>
<feature type="compositionally biased region" description="Low complexity" evidence="1">
    <location>
        <begin position="123"/>
        <end position="137"/>
    </location>
</feature>
<keyword evidence="3" id="KW-1185">Reference proteome</keyword>
<protein>
    <recommendedName>
        <fullName evidence="4">Protein TAR1</fullName>
    </recommendedName>
</protein>
<evidence type="ECO:0000256" key="1">
    <source>
        <dbReference type="SAM" id="MobiDB-lite"/>
    </source>
</evidence>
<gene>
    <name evidence="2" type="ORF">T07_6148</name>
</gene>
<feature type="region of interest" description="Disordered" evidence="1">
    <location>
        <begin position="87"/>
        <end position="144"/>
    </location>
</feature>